<dbReference type="FunFam" id="1.20.1260.20:FF:000001">
    <property type="entry name" value="PPE family protein PPE41"/>
    <property type="match status" value="1"/>
</dbReference>
<protein>
    <submittedName>
        <fullName evidence="5">PPE family protein</fullName>
    </submittedName>
</protein>
<evidence type="ECO:0000256" key="1">
    <source>
        <dbReference type="ARBA" id="ARBA00010652"/>
    </source>
</evidence>
<dbReference type="KEGG" id="mlj:MLAC_37870"/>
<feature type="domain" description="PPE" evidence="3">
    <location>
        <begin position="5"/>
        <end position="166"/>
    </location>
</feature>
<dbReference type="EMBL" id="AP022581">
    <property type="protein sequence ID" value="BBX98493.1"/>
    <property type="molecule type" value="Genomic_DNA"/>
</dbReference>
<dbReference type="SUPFAM" id="SSF140459">
    <property type="entry name" value="PE/PPE dimer-like"/>
    <property type="match status" value="1"/>
</dbReference>
<evidence type="ECO:0000313" key="5">
    <source>
        <dbReference type="EMBL" id="BBX98493.1"/>
    </source>
</evidence>
<comment type="similarity">
    <text evidence="1">Belongs to the mycobacterial PPE family.</text>
</comment>
<feature type="region of interest" description="Disordered" evidence="2">
    <location>
        <begin position="364"/>
        <end position="402"/>
    </location>
</feature>
<dbReference type="Pfam" id="PF00823">
    <property type="entry name" value="PPE"/>
    <property type="match status" value="1"/>
</dbReference>
<dbReference type="AlphaFoldDB" id="A0A1X1Y7Q7"/>
<gene>
    <name evidence="5" type="primary">PPE9</name>
    <name evidence="5" type="ORF">MLAC_37870</name>
</gene>
<evidence type="ECO:0000256" key="2">
    <source>
        <dbReference type="SAM" id="MobiDB-lite"/>
    </source>
</evidence>
<organism evidence="5 6">
    <name type="scientific">Mycobacterium lacus</name>
    <dbReference type="NCBI Taxonomy" id="169765"/>
    <lineage>
        <taxon>Bacteria</taxon>
        <taxon>Bacillati</taxon>
        <taxon>Actinomycetota</taxon>
        <taxon>Actinomycetes</taxon>
        <taxon>Mycobacteriales</taxon>
        <taxon>Mycobacteriaceae</taxon>
        <taxon>Mycobacterium</taxon>
    </lineage>
</organism>
<keyword evidence="6" id="KW-1185">Reference proteome</keyword>
<dbReference type="PANTHER" id="PTHR46766">
    <property type="entry name" value="GLUTAMINE-RICH PROTEIN 2"/>
    <property type="match status" value="1"/>
</dbReference>
<dbReference type="Proteomes" id="UP000466396">
    <property type="component" value="Chromosome"/>
</dbReference>
<reference evidence="5 6" key="1">
    <citation type="journal article" date="2019" name="Emerg. Microbes Infect.">
        <title>Comprehensive subspecies identification of 175 nontuberculous mycobacteria species based on 7547 genomic profiles.</title>
        <authorList>
            <person name="Matsumoto Y."/>
            <person name="Kinjo T."/>
            <person name="Motooka D."/>
            <person name="Nabeya D."/>
            <person name="Jung N."/>
            <person name="Uechi K."/>
            <person name="Horii T."/>
            <person name="Iida T."/>
            <person name="Fujita J."/>
            <person name="Nakamura S."/>
        </authorList>
    </citation>
    <scope>NUCLEOTIDE SEQUENCE [LARGE SCALE GENOMIC DNA]</scope>
    <source>
        <strain evidence="5 6">JCM 15657</strain>
    </source>
</reference>
<dbReference type="Gene3D" id="1.20.1260.20">
    <property type="entry name" value="PPE superfamily"/>
    <property type="match status" value="1"/>
</dbReference>
<evidence type="ECO:0000259" key="4">
    <source>
        <dbReference type="Pfam" id="PF12484"/>
    </source>
</evidence>
<dbReference type="InterPro" id="IPR038332">
    <property type="entry name" value="PPE_sf"/>
</dbReference>
<sequence length="443" mass="43527">MTMAFGALPPEINSARIYSGPGSAPLIQAAAAWERLANELNATADSYTAVISGLTGDEWRGPSALSMAAAATPYVAWMRATAAAAEQAAAQALAAANAYESAYAATVPPAAIAANRSTMMSLIQTNIFGQNTPAIATSEAQYGEMWAQDVVAMDGYAGTSAAASQFTPFTPPPATTTEAGLLSQTATPAAQAAAANPAQGVSVLPTLQSFLPPPFNAIPNPFEDLDLLVAAAVVVAASSLAVSGAQLGEIYRHDVVDEDDKAWHREQALQSPEGGPSTGRGSSSAPGGRTTTPPQPPIAAFSGYAANVGGLSVPQSWMLPPAVRQVAAMFPGATPMFLTGASDGSYTAMATAGLAGTGLAGLAARGGGSSPAPAAAAPAAAGGGGAAATRPATSPPAVPAAASAAGIPGLPQGLPPGVVANLAATLAAIPGATIIVVPPNPNQ</sequence>
<accession>A0A1X1Y7Q7</accession>
<evidence type="ECO:0000313" key="6">
    <source>
        <dbReference type="Proteomes" id="UP000466396"/>
    </source>
</evidence>
<name>A0A1X1Y7Q7_9MYCO</name>
<evidence type="ECO:0000259" key="3">
    <source>
        <dbReference type="Pfam" id="PF00823"/>
    </source>
</evidence>
<dbReference type="Pfam" id="PF12484">
    <property type="entry name" value="PPE-SVP"/>
    <property type="match status" value="1"/>
</dbReference>
<dbReference type="PANTHER" id="PTHR46766:SF1">
    <property type="entry name" value="GLUTAMINE-RICH PROTEIN 2"/>
    <property type="match status" value="1"/>
</dbReference>
<dbReference type="GO" id="GO:0052572">
    <property type="term" value="P:response to host immune response"/>
    <property type="evidence" value="ECO:0007669"/>
    <property type="project" value="TreeGrafter"/>
</dbReference>
<feature type="compositionally biased region" description="Low complexity" evidence="2">
    <location>
        <begin position="370"/>
        <end position="380"/>
    </location>
</feature>
<proteinExistence type="inferred from homology"/>
<feature type="region of interest" description="Disordered" evidence="2">
    <location>
        <begin position="264"/>
        <end position="299"/>
    </location>
</feature>
<dbReference type="InterPro" id="IPR022171">
    <property type="entry name" value="PPE_C"/>
</dbReference>
<feature type="domain" description="PPE family C-terminal" evidence="4">
    <location>
        <begin position="300"/>
        <end position="365"/>
    </location>
</feature>
<dbReference type="InterPro" id="IPR000030">
    <property type="entry name" value="PPE_dom"/>
</dbReference>